<organism evidence="5 6">
    <name type="scientific">Anaerocolumna xylanovorans DSM 12503</name>
    <dbReference type="NCBI Taxonomy" id="1121345"/>
    <lineage>
        <taxon>Bacteria</taxon>
        <taxon>Bacillati</taxon>
        <taxon>Bacillota</taxon>
        <taxon>Clostridia</taxon>
        <taxon>Lachnospirales</taxon>
        <taxon>Lachnospiraceae</taxon>
        <taxon>Anaerocolumna</taxon>
    </lineage>
</organism>
<evidence type="ECO:0000313" key="6">
    <source>
        <dbReference type="Proteomes" id="UP000184612"/>
    </source>
</evidence>
<dbReference type="Proteomes" id="UP000184612">
    <property type="component" value="Unassembled WGS sequence"/>
</dbReference>
<dbReference type="RefSeq" id="WP_073587548.1">
    <property type="nucleotide sequence ID" value="NZ_FRFD01000003.1"/>
</dbReference>
<dbReference type="PANTHER" id="PTHR33705:SF2">
    <property type="entry name" value="PHOSPHOCARRIER PROTEIN NPR"/>
    <property type="match status" value="1"/>
</dbReference>
<keyword evidence="3" id="KW-0598">Phosphotransferase system</keyword>
<dbReference type="InterPro" id="IPR050399">
    <property type="entry name" value="HPr"/>
</dbReference>
<proteinExistence type="predicted"/>
<evidence type="ECO:0000313" key="5">
    <source>
        <dbReference type="EMBL" id="SHO45258.1"/>
    </source>
</evidence>
<dbReference type="PANTHER" id="PTHR33705">
    <property type="entry name" value="PHOSPHOCARRIER PROTEIN HPR"/>
    <property type="match status" value="1"/>
</dbReference>
<dbReference type="PRINTS" id="PR00107">
    <property type="entry name" value="PHOSPHOCPHPR"/>
</dbReference>
<dbReference type="CDD" id="cd00367">
    <property type="entry name" value="PTS-HPr_like"/>
    <property type="match status" value="1"/>
</dbReference>
<dbReference type="OrthoDB" id="9809047at2"/>
<protein>
    <submittedName>
        <fullName evidence="5">Phosphocarrier protein</fullName>
    </submittedName>
</protein>
<accession>A0A1M7Y0U7</accession>
<dbReference type="AlphaFoldDB" id="A0A1M7Y0U7"/>
<dbReference type="GO" id="GO:0005737">
    <property type="term" value="C:cytoplasm"/>
    <property type="evidence" value="ECO:0007669"/>
    <property type="project" value="UniProtKB-SubCell"/>
</dbReference>
<dbReference type="EMBL" id="FRFD01000003">
    <property type="protein sequence ID" value="SHO45258.1"/>
    <property type="molecule type" value="Genomic_DNA"/>
</dbReference>
<evidence type="ECO:0000256" key="3">
    <source>
        <dbReference type="ARBA" id="ARBA00022683"/>
    </source>
</evidence>
<name>A0A1M7Y0U7_9FIRM</name>
<dbReference type="InterPro" id="IPR035895">
    <property type="entry name" value="HPr-like_sf"/>
</dbReference>
<dbReference type="GO" id="GO:0009401">
    <property type="term" value="P:phosphoenolpyruvate-dependent sugar phosphotransferase system"/>
    <property type="evidence" value="ECO:0007669"/>
    <property type="project" value="UniProtKB-KW"/>
</dbReference>
<keyword evidence="6" id="KW-1185">Reference proteome</keyword>
<comment type="subcellular location">
    <subcellularLocation>
        <location evidence="1">Cytoplasm</location>
    </subcellularLocation>
</comment>
<dbReference type="NCBIfam" id="TIGR01003">
    <property type="entry name" value="PTS_HPr_family"/>
    <property type="match status" value="1"/>
</dbReference>
<feature type="domain" description="HPr" evidence="4">
    <location>
        <begin position="1"/>
        <end position="85"/>
    </location>
</feature>
<evidence type="ECO:0000256" key="2">
    <source>
        <dbReference type="ARBA" id="ARBA00022490"/>
    </source>
</evidence>
<dbReference type="SUPFAM" id="SSF55594">
    <property type="entry name" value="HPr-like"/>
    <property type="match status" value="1"/>
</dbReference>
<gene>
    <name evidence="5" type="ORF">SAMN02745217_00898</name>
</gene>
<evidence type="ECO:0000256" key="1">
    <source>
        <dbReference type="ARBA" id="ARBA00004496"/>
    </source>
</evidence>
<dbReference type="PROSITE" id="PS51350">
    <property type="entry name" value="PTS_HPR_DOM"/>
    <property type="match status" value="1"/>
</dbReference>
<dbReference type="Pfam" id="PF00381">
    <property type="entry name" value="PTS-HPr"/>
    <property type="match status" value="1"/>
</dbReference>
<sequence length="85" mass="9748">MKNFKYIIKDPVGLHARPAGNLAKKVKEYESKVIIKKGEKAAEAQKLMTVMGLCVKQNDEITIEIDGVDEDRAYLEIQKFFEENF</sequence>
<dbReference type="InterPro" id="IPR000032">
    <property type="entry name" value="HPr-like"/>
</dbReference>
<dbReference type="STRING" id="1121345.SAMN02745217_00898"/>
<evidence type="ECO:0000259" key="4">
    <source>
        <dbReference type="PROSITE" id="PS51350"/>
    </source>
</evidence>
<dbReference type="Gene3D" id="3.30.1340.10">
    <property type="entry name" value="HPr-like"/>
    <property type="match status" value="1"/>
</dbReference>
<keyword evidence="2" id="KW-0963">Cytoplasm</keyword>
<reference evidence="5 6" key="1">
    <citation type="submission" date="2016-12" db="EMBL/GenBank/DDBJ databases">
        <authorList>
            <person name="Song W.-J."/>
            <person name="Kurnit D.M."/>
        </authorList>
    </citation>
    <scope>NUCLEOTIDE SEQUENCE [LARGE SCALE GENOMIC DNA]</scope>
    <source>
        <strain evidence="5 6">DSM 12503</strain>
    </source>
</reference>